<dbReference type="InterPro" id="IPR006043">
    <property type="entry name" value="NCS2"/>
</dbReference>
<feature type="transmembrane region" description="Helical" evidence="7">
    <location>
        <begin position="298"/>
        <end position="319"/>
    </location>
</feature>
<keyword evidence="3" id="KW-0813">Transport</keyword>
<feature type="transmembrane region" description="Helical" evidence="7">
    <location>
        <begin position="75"/>
        <end position="92"/>
    </location>
</feature>
<evidence type="ECO:0000313" key="9">
    <source>
        <dbReference type="Proteomes" id="UP000027986"/>
    </source>
</evidence>
<gene>
    <name evidence="8" type="ORF">HX89_03335</name>
</gene>
<evidence type="ECO:0000256" key="1">
    <source>
        <dbReference type="ARBA" id="ARBA00004127"/>
    </source>
</evidence>
<accession>A0A075JCZ5</accession>
<dbReference type="KEGG" id="dni:HX89_03335"/>
<dbReference type="Proteomes" id="UP000027986">
    <property type="component" value="Chromosome"/>
</dbReference>
<dbReference type="OrthoDB" id="9808458at2"/>
<evidence type="ECO:0000256" key="5">
    <source>
        <dbReference type="ARBA" id="ARBA00022989"/>
    </source>
</evidence>
<protein>
    <submittedName>
        <fullName evidence="8">Permease</fullName>
    </submittedName>
</protein>
<reference evidence="8 9" key="1">
    <citation type="submission" date="2014-07" db="EMBL/GenBank/DDBJ databases">
        <title>Genome Sequencing of Dermacoccus nishinomiyaensis.</title>
        <authorList>
            <person name="Hong K.W."/>
            <person name="Chan K.G."/>
        </authorList>
    </citation>
    <scope>NUCLEOTIDE SEQUENCE [LARGE SCALE GENOMIC DNA]</scope>
    <source>
        <strain evidence="8 9">M25</strain>
    </source>
</reference>
<evidence type="ECO:0000256" key="6">
    <source>
        <dbReference type="ARBA" id="ARBA00023136"/>
    </source>
</evidence>
<evidence type="ECO:0000256" key="2">
    <source>
        <dbReference type="ARBA" id="ARBA00005697"/>
    </source>
</evidence>
<feature type="transmembrane region" description="Helical" evidence="7">
    <location>
        <begin position="197"/>
        <end position="217"/>
    </location>
</feature>
<evidence type="ECO:0000313" key="8">
    <source>
        <dbReference type="EMBL" id="AIF40146.1"/>
    </source>
</evidence>
<comment type="similarity">
    <text evidence="2">Belongs to the nucleobase:cation symporter-2 (NCS2) (TC 2.A.40) family. Azg-like subfamily.</text>
</comment>
<dbReference type="GO" id="GO:0005886">
    <property type="term" value="C:plasma membrane"/>
    <property type="evidence" value="ECO:0007669"/>
    <property type="project" value="TreeGrafter"/>
</dbReference>
<keyword evidence="4 7" id="KW-0812">Transmembrane</keyword>
<evidence type="ECO:0000256" key="7">
    <source>
        <dbReference type="SAM" id="Phobius"/>
    </source>
</evidence>
<name>A0A075JCZ5_9MICO</name>
<dbReference type="HOGENOM" id="CLU_024508_0_0_11"/>
<organism evidence="8 9">
    <name type="scientific">Dermacoccus nishinomiyaensis</name>
    <dbReference type="NCBI Taxonomy" id="1274"/>
    <lineage>
        <taxon>Bacteria</taxon>
        <taxon>Bacillati</taxon>
        <taxon>Actinomycetota</taxon>
        <taxon>Actinomycetes</taxon>
        <taxon>Micrococcales</taxon>
        <taxon>Dermacoccaceae</taxon>
        <taxon>Dermacoccus</taxon>
    </lineage>
</organism>
<dbReference type="InterPro" id="IPR045018">
    <property type="entry name" value="Azg-like"/>
</dbReference>
<sequence>MSSTVTSAPAPGPPANALDRYFKISERGSTVGREIRGGLVTFFTMAYIVVLNPIIIGTVPDSTGHYIGGGTSPNLTLVASVTALVAGVMTIFMGAIAKFPLAIATGLGLNAFVAYSVAKLPGMTWPDAMGLVVIEGFIIFLLVISGFRKALFAAIPHSLKTAISVGIGLFICLVALHDAGFNSAGGGFLQLGPSGTLQGWPVLIFIIGVLGIAAMMARKVKGAMLVGILGATTLAVIAETVGNIGSKTNAKGDVVNPGGWSLTVPQVPDSFVSQPNFSIIGDFSLFGAFGKIGTISTILIIFTLVLGAFFDLMGAMYAVGAEGDLLDEDGVPEHSERIMIVDSVAAMAGGAGSISSNTAFIESASGVGEGARTGLASIVTGVCFLLTTFLAPLVEMVPSEAAAPALVIVGYLMMTQANDIDWKDMEIGLPAFLTMALMPFTYSIAVGIGAGFISFILIKLVKGKAKDVHPLMYVVGFFFLVYFGIEPVKQILGVS</sequence>
<keyword evidence="9" id="KW-1185">Reference proteome</keyword>
<dbReference type="eggNOG" id="COG2252">
    <property type="taxonomic scope" value="Bacteria"/>
</dbReference>
<dbReference type="EMBL" id="CP008889">
    <property type="protein sequence ID" value="AIF40146.1"/>
    <property type="molecule type" value="Genomic_DNA"/>
</dbReference>
<keyword evidence="6 7" id="KW-0472">Membrane</keyword>
<dbReference type="GO" id="GO:0005345">
    <property type="term" value="F:purine nucleobase transmembrane transporter activity"/>
    <property type="evidence" value="ECO:0007669"/>
    <property type="project" value="TreeGrafter"/>
</dbReference>
<feature type="transmembrane region" description="Helical" evidence="7">
    <location>
        <begin position="375"/>
        <end position="394"/>
    </location>
</feature>
<evidence type="ECO:0000256" key="3">
    <source>
        <dbReference type="ARBA" id="ARBA00022448"/>
    </source>
</evidence>
<proteinExistence type="inferred from homology"/>
<dbReference type="RefSeq" id="WP_038566975.1">
    <property type="nucleotide sequence ID" value="NZ_CP008889.1"/>
</dbReference>
<feature type="transmembrane region" description="Helical" evidence="7">
    <location>
        <begin position="129"/>
        <end position="147"/>
    </location>
</feature>
<feature type="transmembrane region" description="Helical" evidence="7">
    <location>
        <begin position="468"/>
        <end position="485"/>
    </location>
</feature>
<dbReference type="PANTHER" id="PTHR43337:SF1">
    <property type="entry name" value="XANTHINE_URACIL PERMEASE C887.17-RELATED"/>
    <property type="match status" value="1"/>
</dbReference>
<evidence type="ECO:0000256" key="4">
    <source>
        <dbReference type="ARBA" id="ARBA00022692"/>
    </source>
</evidence>
<dbReference type="Pfam" id="PF00860">
    <property type="entry name" value="Xan_ur_permease"/>
    <property type="match status" value="1"/>
</dbReference>
<dbReference type="AlphaFoldDB" id="A0A075JCZ5"/>
<keyword evidence="5 7" id="KW-1133">Transmembrane helix</keyword>
<dbReference type="PANTHER" id="PTHR43337">
    <property type="entry name" value="XANTHINE/URACIL PERMEASE C887.17-RELATED"/>
    <property type="match status" value="1"/>
</dbReference>
<dbReference type="GeneID" id="41840248"/>
<feature type="transmembrane region" description="Helical" evidence="7">
    <location>
        <begin position="99"/>
        <end position="117"/>
    </location>
</feature>
<feature type="transmembrane region" description="Helical" evidence="7">
    <location>
        <begin position="159"/>
        <end position="177"/>
    </location>
</feature>
<dbReference type="GO" id="GO:0012505">
    <property type="term" value="C:endomembrane system"/>
    <property type="evidence" value="ECO:0007669"/>
    <property type="project" value="UniProtKB-SubCell"/>
</dbReference>
<feature type="transmembrane region" description="Helical" evidence="7">
    <location>
        <begin position="37"/>
        <end position="55"/>
    </location>
</feature>
<feature type="transmembrane region" description="Helical" evidence="7">
    <location>
        <begin position="440"/>
        <end position="461"/>
    </location>
</feature>
<comment type="subcellular location">
    <subcellularLocation>
        <location evidence="1">Endomembrane system</location>
        <topology evidence="1">Multi-pass membrane protein</topology>
    </subcellularLocation>
</comment>